<dbReference type="SUPFAM" id="SSF50965">
    <property type="entry name" value="Galactose oxidase, central domain"/>
    <property type="match status" value="1"/>
</dbReference>
<protein>
    <submittedName>
        <fullName evidence="1">Uncharacterized protein</fullName>
    </submittedName>
</protein>
<sequence>MHEFNSSTLVVQRLQENGTIEEEKLGGPYMMRSVSFYVAGVLYVFSCKNFYALNLDTEGAFARQLDVPIPTSGSLQQVAFTLGGLCYLVCQCLDSTGVQPRKSEMWVFDPEREGKGWTQLGIPVPNLCCDDLGLPVIGDRAYALSKGRYVSFNKADGWRGSGGV</sequence>
<keyword evidence="2" id="KW-1185">Reference proteome</keyword>
<organism evidence="1 2">
    <name type="scientific">Kipferlia bialata</name>
    <dbReference type="NCBI Taxonomy" id="797122"/>
    <lineage>
        <taxon>Eukaryota</taxon>
        <taxon>Metamonada</taxon>
        <taxon>Carpediemonas-like organisms</taxon>
        <taxon>Kipferlia</taxon>
    </lineage>
</organism>
<feature type="non-terminal residue" evidence="1">
    <location>
        <position position="1"/>
    </location>
</feature>
<comment type="caution">
    <text evidence="1">The sequence shown here is derived from an EMBL/GenBank/DDBJ whole genome shotgun (WGS) entry which is preliminary data.</text>
</comment>
<evidence type="ECO:0000313" key="2">
    <source>
        <dbReference type="Proteomes" id="UP000265618"/>
    </source>
</evidence>
<dbReference type="InterPro" id="IPR011043">
    <property type="entry name" value="Gal_Oxase/kelch_b-propeller"/>
</dbReference>
<name>A0A9K3DD92_9EUKA</name>
<accession>A0A9K3DD92</accession>
<dbReference type="AlphaFoldDB" id="A0A9K3DD92"/>
<dbReference type="EMBL" id="BDIP01008307">
    <property type="protein sequence ID" value="GIQ91774.1"/>
    <property type="molecule type" value="Genomic_DNA"/>
</dbReference>
<proteinExistence type="predicted"/>
<evidence type="ECO:0000313" key="1">
    <source>
        <dbReference type="EMBL" id="GIQ91774.1"/>
    </source>
</evidence>
<gene>
    <name evidence="1" type="ORF">KIPB_015170</name>
</gene>
<reference evidence="1 2" key="1">
    <citation type="journal article" date="2018" name="PLoS ONE">
        <title>The draft genome of Kipferlia bialata reveals reductive genome evolution in fornicate parasites.</title>
        <authorList>
            <person name="Tanifuji G."/>
            <person name="Takabayashi S."/>
            <person name="Kume K."/>
            <person name="Takagi M."/>
            <person name="Nakayama T."/>
            <person name="Kamikawa R."/>
            <person name="Inagaki Y."/>
            <person name="Hashimoto T."/>
        </authorList>
    </citation>
    <scope>NUCLEOTIDE SEQUENCE [LARGE SCALE GENOMIC DNA]</scope>
    <source>
        <strain evidence="1">NY0173</strain>
    </source>
</reference>
<dbReference type="Proteomes" id="UP000265618">
    <property type="component" value="Unassembled WGS sequence"/>
</dbReference>